<gene>
    <name evidence="2" type="ORF">ACFSDE_13990</name>
</gene>
<sequence>MANVNVTYEEMKSQATKLAAGRQEIESKLNELKGQVDNLVAGGFVTDSASAAFQTSYEEFTKGASQTIEGLDGMGQYLTKAAETFQSVDSELASALKG</sequence>
<organism evidence="2 3">
    <name type="scientific">Nocardioides aestuarii</name>
    <dbReference type="NCBI Taxonomy" id="252231"/>
    <lineage>
        <taxon>Bacteria</taxon>
        <taxon>Bacillati</taxon>
        <taxon>Actinomycetota</taxon>
        <taxon>Actinomycetes</taxon>
        <taxon>Propionibacteriales</taxon>
        <taxon>Nocardioidaceae</taxon>
        <taxon>Nocardioides</taxon>
    </lineage>
</organism>
<dbReference type="EMBL" id="JBHUGD010000003">
    <property type="protein sequence ID" value="MFD1947906.1"/>
    <property type="molecule type" value="Genomic_DNA"/>
</dbReference>
<dbReference type="Gene3D" id="1.10.287.1060">
    <property type="entry name" value="ESAT-6-like"/>
    <property type="match status" value="1"/>
</dbReference>
<dbReference type="SUPFAM" id="SSF140453">
    <property type="entry name" value="EsxAB dimer-like"/>
    <property type="match status" value="1"/>
</dbReference>
<name>A0ABW4TS72_9ACTN</name>
<dbReference type="Proteomes" id="UP001597351">
    <property type="component" value="Unassembled WGS sequence"/>
</dbReference>
<dbReference type="InterPro" id="IPR010310">
    <property type="entry name" value="T7SS_ESAT-6-like"/>
</dbReference>
<dbReference type="Pfam" id="PF06013">
    <property type="entry name" value="WXG100"/>
    <property type="match status" value="1"/>
</dbReference>
<dbReference type="NCBIfam" id="TIGR03930">
    <property type="entry name" value="WXG100_ESAT6"/>
    <property type="match status" value="1"/>
</dbReference>
<reference evidence="3" key="1">
    <citation type="journal article" date="2019" name="Int. J. Syst. Evol. Microbiol.">
        <title>The Global Catalogue of Microorganisms (GCM) 10K type strain sequencing project: providing services to taxonomists for standard genome sequencing and annotation.</title>
        <authorList>
            <consortium name="The Broad Institute Genomics Platform"/>
            <consortium name="The Broad Institute Genome Sequencing Center for Infectious Disease"/>
            <person name="Wu L."/>
            <person name="Ma J."/>
        </authorList>
    </citation>
    <scope>NUCLEOTIDE SEQUENCE [LARGE SCALE GENOMIC DNA]</scope>
    <source>
        <strain evidence="3">CGMCC 1.12477</strain>
    </source>
</reference>
<comment type="caution">
    <text evidence="2">The sequence shown here is derived from an EMBL/GenBank/DDBJ whole genome shotgun (WGS) entry which is preliminary data.</text>
</comment>
<evidence type="ECO:0000313" key="3">
    <source>
        <dbReference type="Proteomes" id="UP001597351"/>
    </source>
</evidence>
<keyword evidence="3" id="KW-1185">Reference proteome</keyword>
<protein>
    <recommendedName>
        <fullName evidence="1">ESAT-6-like protein</fullName>
    </recommendedName>
</protein>
<evidence type="ECO:0000313" key="2">
    <source>
        <dbReference type="EMBL" id="MFD1947906.1"/>
    </source>
</evidence>
<accession>A0ABW4TS72</accession>
<proteinExistence type="inferred from homology"/>
<comment type="similarity">
    <text evidence="1">Belongs to the WXG100 family.</text>
</comment>
<dbReference type="RefSeq" id="WP_343919439.1">
    <property type="nucleotide sequence ID" value="NZ_BAAAJT010000002.1"/>
</dbReference>
<evidence type="ECO:0000256" key="1">
    <source>
        <dbReference type="RuleBase" id="RU362001"/>
    </source>
</evidence>
<dbReference type="InterPro" id="IPR036689">
    <property type="entry name" value="ESAT-6-like_sf"/>
</dbReference>